<organism evidence="3 4">
    <name type="scientific">Timema podura</name>
    <name type="common">Walking stick</name>
    <dbReference type="NCBI Taxonomy" id="61482"/>
    <lineage>
        <taxon>Eukaryota</taxon>
        <taxon>Metazoa</taxon>
        <taxon>Ecdysozoa</taxon>
        <taxon>Arthropoda</taxon>
        <taxon>Hexapoda</taxon>
        <taxon>Insecta</taxon>
        <taxon>Pterygota</taxon>
        <taxon>Neoptera</taxon>
        <taxon>Polyneoptera</taxon>
        <taxon>Phasmatodea</taxon>
        <taxon>Timematodea</taxon>
        <taxon>Timematoidea</taxon>
        <taxon>Timematidae</taxon>
        <taxon>Timema</taxon>
    </lineage>
</organism>
<evidence type="ECO:0000313" key="4">
    <source>
        <dbReference type="Proteomes" id="UP001153148"/>
    </source>
</evidence>
<comment type="caution">
    <text evidence="3">The sequence shown here is derived from an EMBL/GenBank/DDBJ whole genome shotgun (WGS) entry which is preliminary data.</text>
</comment>
<feature type="non-terminal residue" evidence="3">
    <location>
        <position position="1"/>
    </location>
</feature>
<evidence type="ECO:0000259" key="2">
    <source>
        <dbReference type="Pfam" id="PF10601"/>
    </source>
</evidence>
<dbReference type="EMBL" id="CAJPIN010120661">
    <property type="protein sequence ID" value="CAG2069193.1"/>
    <property type="molecule type" value="Genomic_DNA"/>
</dbReference>
<dbReference type="InterPro" id="IPR006629">
    <property type="entry name" value="LITAF"/>
</dbReference>
<accession>A0ABN7PNB9</accession>
<name>A0ABN7PNB9_TIMPD</name>
<feature type="region of interest" description="Disordered" evidence="1">
    <location>
        <begin position="1"/>
        <end position="23"/>
    </location>
</feature>
<dbReference type="Pfam" id="PF10601">
    <property type="entry name" value="zf-LITAF-like"/>
    <property type="match status" value="1"/>
</dbReference>
<proteinExistence type="predicted"/>
<protein>
    <recommendedName>
        <fullName evidence="2">LITAF domain-containing protein</fullName>
    </recommendedName>
</protein>
<evidence type="ECO:0000313" key="3">
    <source>
        <dbReference type="EMBL" id="CAG2069193.1"/>
    </source>
</evidence>
<keyword evidence="4" id="KW-1185">Reference proteome</keyword>
<dbReference type="Proteomes" id="UP001153148">
    <property type="component" value="Unassembled WGS sequence"/>
</dbReference>
<evidence type="ECO:0000256" key="1">
    <source>
        <dbReference type="SAM" id="MobiDB-lite"/>
    </source>
</evidence>
<sequence length="86" mass="9664">EEKAKKEAANRSRAEQKKFDHDYPTSGKKSVFAFLAPPKKEKLAYMIGRSSERMTCPNCGCAIKTHTKHTMTMGTYVATILLIPLM</sequence>
<reference evidence="3" key="1">
    <citation type="submission" date="2021-03" db="EMBL/GenBank/DDBJ databases">
        <authorList>
            <person name="Tran Van P."/>
        </authorList>
    </citation>
    <scope>NUCLEOTIDE SEQUENCE</scope>
</reference>
<feature type="domain" description="LITAF" evidence="2">
    <location>
        <begin position="50"/>
        <end position="83"/>
    </location>
</feature>
<gene>
    <name evidence="3" type="ORF">TPAB3V08_LOCUS16136</name>
</gene>